<keyword evidence="4 7" id="KW-0732">Signal</keyword>
<evidence type="ECO:0000256" key="7">
    <source>
        <dbReference type="SAM" id="SignalP"/>
    </source>
</evidence>
<evidence type="ECO:0000256" key="1">
    <source>
        <dbReference type="ARBA" id="ARBA00004418"/>
    </source>
</evidence>
<name>A0ABP8QBU7_9GAMM</name>
<dbReference type="Proteomes" id="UP001501321">
    <property type="component" value="Unassembled WGS sequence"/>
</dbReference>
<dbReference type="RefSeq" id="WP_345012528.1">
    <property type="nucleotide sequence ID" value="NZ_BAABFC010000012.1"/>
</dbReference>
<proteinExistence type="inferred from homology"/>
<dbReference type="Pfam" id="PF00497">
    <property type="entry name" value="SBP_bac_3"/>
    <property type="match status" value="1"/>
</dbReference>
<evidence type="ECO:0000256" key="6">
    <source>
        <dbReference type="RuleBase" id="RU003744"/>
    </source>
</evidence>
<dbReference type="SMART" id="SM00062">
    <property type="entry name" value="PBPb"/>
    <property type="match status" value="1"/>
</dbReference>
<feature type="chain" id="PRO_5046571228" evidence="7">
    <location>
        <begin position="25"/>
        <end position="262"/>
    </location>
</feature>
<keyword evidence="3" id="KW-0813">Transport</keyword>
<dbReference type="Gene3D" id="3.40.190.10">
    <property type="entry name" value="Periplasmic binding protein-like II"/>
    <property type="match status" value="2"/>
</dbReference>
<feature type="domain" description="Solute-binding protein family 3/N-terminal" evidence="8">
    <location>
        <begin position="29"/>
        <end position="257"/>
    </location>
</feature>
<dbReference type="EMBL" id="BAABFC010000012">
    <property type="protein sequence ID" value="GAA4499451.1"/>
    <property type="molecule type" value="Genomic_DNA"/>
</dbReference>
<evidence type="ECO:0000256" key="4">
    <source>
        <dbReference type="ARBA" id="ARBA00022729"/>
    </source>
</evidence>
<comment type="caution">
    <text evidence="9">The sequence shown here is derived from an EMBL/GenBank/DDBJ whole genome shotgun (WGS) entry which is preliminary data.</text>
</comment>
<organism evidence="9 10">
    <name type="scientific">Pseudaeromonas paramecii</name>
    <dbReference type="NCBI Taxonomy" id="2138166"/>
    <lineage>
        <taxon>Bacteria</taxon>
        <taxon>Pseudomonadati</taxon>
        <taxon>Pseudomonadota</taxon>
        <taxon>Gammaproteobacteria</taxon>
        <taxon>Aeromonadales</taxon>
        <taxon>Aeromonadaceae</taxon>
        <taxon>Pseudaeromonas</taxon>
    </lineage>
</organism>
<dbReference type="InterPro" id="IPR001638">
    <property type="entry name" value="Solute-binding_3/MltF_N"/>
</dbReference>
<dbReference type="NCBIfam" id="TIGR01096">
    <property type="entry name" value="3A0103s03R"/>
    <property type="match status" value="1"/>
</dbReference>
<dbReference type="InterPro" id="IPR005768">
    <property type="entry name" value="Lys_Arg_Orn-bd"/>
</dbReference>
<evidence type="ECO:0000256" key="2">
    <source>
        <dbReference type="ARBA" id="ARBA00010333"/>
    </source>
</evidence>
<protein>
    <submittedName>
        <fullName evidence="9">ABC transporter substrate-binding protein</fullName>
    </submittedName>
</protein>
<feature type="signal peptide" evidence="7">
    <location>
        <begin position="1"/>
        <end position="24"/>
    </location>
</feature>
<dbReference type="CDD" id="cd13702">
    <property type="entry name" value="PBP2_mlr5654_like"/>
    <property type="match status" value="1"/>
</dbReference>
<evidence type="ECO:0000256" key="3">
    <source>
        <dbReference type="ARBA" id="ARBA00022448"/>
    </source>
</evidence>
<dbReference type="PANTHER" id="PTHR35936">
    <property type="entry name" value="MEMBRANE-BOUND LYTIC MUREIN TRANSGLYCOSYLASE F"/>
    <property type="match status" value="1"/>
</dbReference>
<evidence type="ECO:0000256" key="5">
    <source>
        <dbReference type="ARBA" id="ARBA00022764"/>
    </source>
</evidence>
<keyword evidence="5" id="KW-0574">Periplasm</keyword>
<sequence length="262" mass="28416">MSLKLTGTLTLALLAGLASGSLSAKEWKTIRIGTEGAYAPFNFIDANGQVQGFDIEIGKALCAQLQAQCEFITQDWDGIIPALQAGKYDVILASMFITEERKKQVAFTDPYYKAAMTFVAPKEADVQDISPAALAGKVIGAQAGTTQAEYLTQLYGKSDVRLYPTQEAVNLDLASGRLDLQMGDALPLLMWTRTTDDGKCCQTVGEMVTDPKYVGDGVGMAVRLSDDDLRQQLNQALAAIIADGTYQKINAQYFPINIYTMK</sequence>
<reference evidence="10" key="1">
    <citation type="journal article" date="2019" name="Int. J. Syst. Evol. Microbiol.">
        <title>The Global Catalogue of Microorganisms (GCM) 10K type strain sequencing project: providing services to taxonomists for standard genome sequencing and annotation.</title>
        <authorList>
            <consortium name="The Broad Institute Genomics Platform"/>
            <consortium name="The Broad Institute Genome Sequencing Center for Infectious Disease"/>
            <person name="Wu L."/>
            <person name="Ma J."/>
        </authorList>
    </citation>
    <scope>NUCLEOTIDE SEQUENCE [LARGE SCALE GENOMIC DNA]</scope>
    <source>
        <strain evidence="10">JCM 32226</strain>
    </source>
</reference>
<dbReference type="InterPro" id="IPR018313">
    <property type="entry name" value="SBP_3_CS"/>
</dbReference>
<comment type="similarity">
    <text evidence="2 6">Belongs to the bacterial solute-binding protein 3 family.</text>
</comment>
<evidence type="ECO:0000313" key="9">
    <source>
        <dbReference type="EMBL" id="GAA4499451.1"/>
    </source>
</evidence>
<dbReference type="PANTHER" id="PTHR35936:SF17">
    <property type="entry name" value="ARGININE-BINDING EXTRACELLULAR PROTEIN ARTP"/>
    <property type="match status" value="1"/>
</dbReference>
<accession>A0ABP8QBU7</accession>
<comment type="subcellular location">
    <subcellularLocation>
        <location evidence="1">Periplasm</location>
    </subcellularLocation>
</comment>
<gene>
    <name evidence="9" type="ORF">GCM10023095_19640</name>
</gene>
<evidence type="ECO:0000259" key="8">
    <source>
        <dbReference type="SMART" id="SM00062"/>
    </source>
</evidence>
<dbReference type="SUPFAM" id="SSF53850">
    <property type="entry name" value="Periplasmic binding protein-like II"/>
    <property type="match status" value="1"/>
</dbReference>
<keyword evidence="10" id="KW-1185">Reference proteome</keyword>
<evidence type="ECO:0000313" key="10">
    <source>
        <dbReference type="Proteomes" id="UP001501321"/>
    </source>
</evidence>
<dbReference type="PROSITE" id="PS01039">
    <property type="entry name" value="SBP_BACTERIAL_3"/>
    <property type="match status" value="1"/>
</dbReference>